<dbReference type="InterPro" id="IPR045834">
    <property type="entry name" value="Csd3_N2"/>
</dbReference>
<evidence type="ECO:0000313" key="11">
    <source>
        <dbReference type="EMBL" id="OLO03963.1"/>
    </source>
</evidence>
<evidence type="ECO:0000256" key="4">
    <source>
        <dbReference type="ARBA" id="ARBA00022723"/>
    </source>
</evidence>
<evidence type="ECO:0000259" key="10">
    <source>
        <dbReference type="Pfam" id="PF19425"/>
    </source>
</evidence>
<feature type="domain" description="Csd3-like second N-terminal" evidence="10">
    <location>
        <begin position="276"/>
        <end position="397"/>
    </location>
</feature>
<comment type="subcellular location">
    <subcellularLocation>
        <location evidence="2">Cell envelope</location>
    </subcellularLocation>
</comment>
<accession>A0A1Q8SRC4</accession>
<evidence type="ECO:0000256" key="8">
    <source>
        <dbReference type="SAM" id="MobiDB-lite"/>
    </source>
</evidence>
<evidence type="ECO:0000256" key="5">
    <source>
        <dbReference type="ARBA" id="ARBA00022801"/>
    </source>
</evidence>
<dbReference type="Gene3D" id="3.10.450.350">
    <property type="match status" value="2"/>
</dbReference>
<evidence type="ECO:0000256" key="1">
    <source>
        <dbReference type="ARBA" id="ARBA00001947"/>
    </source>
</evidence>
<dbReference type="InterPro" id="IPR011055">
    <property type="entry name" value="Dup_hybrid_motif"/>
</dbReference>
<keyword evidence="5" id="KW-0378">Hydrolase</keyword>
<dbReference type="OrthoDB" id="9805070at2"/>
<dbReference type="Proteomes" id="UP000186878">
    <property type="component" value="Unassembled WGS sequence"/>
</dbReference>
<dbReference type="AlphaFoldDB" id="A0A1Q8SRC4"/>
<evidence type="ECO:0000256" key="3">
    <source>
        <dbReference type="ARBA" id="ARBA00022670"/>
    </source>
</evidence>
<proteinExistence type="predicted"/>
<keyword evidence="12" id="KW-1185">Reference proteome</keyword>
<dbReference type="GO" id="GO:0042834">
    <property type="term" value="F:peptidoglycan binding"/>
    <property type="evidence" value="ECO:0007669"/>
    <property type="project" value="InterPro"/>
</dbReference>
<dbReference type="GO" id="GO:0006508">
    <property type="term" value="P:proteolysis"/>
    <property type="evidence" value="ECO:0007669"/>
    <property type="project" value="UniProtKB-KW"/>
</dbReference>
<keyword evidence="3" id="KW-0645">Protease</keyword>
<gene>
    <name evidence="11" type="ORF">BTW07_11825</name>
</gene>
<evidence type="ECO:0000259" key="9">
    <source>
        <dbReference type="Pfam" id="PF01551"/>
    </source>
</evidence>
<evidence type="ECO:0000256" key="7">
    <source>
        <dbReference type="ARBA" id="ARBA00023049"/>
    </source>
</evidence>
<protein>
    <submittedName>
        <fullName evidence="11">Peptidase M23</fullName>
    </submittedName>
</protein>
<feature type="region of interest" description="Disordered" evidence="8">
    <location>
        <begin position="137"/>
        <end position="171"/>
    </location>
</feature>
<dbReference type="SUPFAM" id="SSF51261">
    <property type="entry name" value="Duplicated hybrid motif"/>
    <property type="match status" value="1"/>
</dbReference>
<dbReference type="GO" id="GO:0030313">
    <property type="term" value="C:cell envelope"/>
    <property type="evidence" value="ECO:0007669"/>
    <property type="project" value="UniProtKB-SubCell"/>
</dbReference>
<dbReference type="Gene3D" id="2.70.70.10">
    <property type="entry name" value="Glucose Permease (Domain IIA)"/>
    <property type="match status" value="1"/>
</dbReference>
<dbReference type="Pfam" id="PF19425">
    <property type="entry name" value="Csd3_N2"/>
    <property type="match status" value="1"/>
</dbReference>
<dbReference type="Pfam" id="PF01551">
    <property type="entry name" value="Peptidase_M23"/>
    <property type="match status" value="1"/>
</dbReference>
<feature type="domain" description="M23ase beta-sheet core" evidence="9">
    <location>
        <begin position="410"/>
        <end position="503"/>
    </location>
</feature>
<keyword evidence="4" id="KW-0479">Metal-binding</keyword>
<dbReference type="CDD" id="cd12797">
    <property type="entry name" value="M23_peptidase"/>
    <property type="match status" value="1"/>
</dbReference>
<dbReference type="GO" id="GO:0004222">
    <property type="term" value="F:metalloendopeptidase activity"/>
    <property type="evidence" value="ECO:0007669"/>
    <property type="project" value="TreeGrafter"/>
</dbReference>
<comment type="caution">
    <text evidence="11">The sequence shown here is derived from an EMBL/GenBank/DDBJ whole genome shotgun (WGS) entry which is preliminary data.</text>
</comment>
<evidence type="ECO:0000256" key="6">
    <source>
        <dbReference type="ARBA" id="ARBA00022833"/>
    </source>
</evidence>
<organism evidence="11 12">
    <name type="scientific">Salinicola socius</name>
    <dbReference type="NCBI Taxonomy" id="404433"/>
    <lineage>
        <taxon>Bacteria</taxon>
        <taxon>Pseudomonadati</taxon>
        <taxon>Pseudomonadota</taxon>
        <taxon>Gammaproteobacteria</taxon>
        <taxon>Oceanospirillales</taxon>
        <taxon>Halomonadaceae</taxon>
        <taxon>Salinicola</taxon>
    </lineage>
</organism>
<comment type="cofactor">
    <cofactor evidence="1">
        <name>Zn(2+)</name>
        <dbReference type="ChEBI" id="CHEBI:29105"/>
    </cofactor>
</comment>
<reference evidence="11 12" key="1">
    <citation type="submission" date="2016-12" db="EMBL/GenBank/DDBJ databases">
        <title>Draft genome sequences of strains Salinicola socius SMB35, Salinicola sp. MH3R3-1 and Chromohalobacter sp. SMB17 from the Verkhnekamsk potash mining region of Russia.</title>
        <authorList>
            <person name="Mavrodi D.V."/>
            <person name="Olsson B.E."/>
            <person name="Korsakova E.S."/>
            <person name="Pyankova A."/>
            <person name="Mavrodi O.V."/>
            <person name="Plotnikova E.G."/>
        </authorList>
    </citation>
    <scope>NUCLEOTIDE SEQUENCE [LARGE SCALE GENOMIC DNA]</scope>
    <source>
        <strain evidence="11 12">SMB35</strain>
    </source>
</reference>
<evidence type="ECO:0000313" key="12">
    <source>
        <dbReference type="Proteomes" id="UP000186878"/>
    </source>
</evidence>
<name>A0A1Q8SRC4_9GAMM</name>
<evidence type="ECO:0000256" key="2">
    <source>
        <dbReference type="ARBA" id="ARBA00004196"/>
    </source>
</evidence>
<keyword evidence="6" id="KW-0862">Zinc</keyword>
<dbReference type="InterPro" id="IPR050570">
    <property type="entry name" value="Cell_wall_metabolism_enzyme"/>
</dbReference>
<dbReference type="InterPro" id="IPR016047">
    <property type="entry name" value="M23ase_b-sheet_dom"/>
</dbReference>
<feature type="region of interest" description="Disordered" evidence="8">
    <location>
        <begin position="534"/>
        <end position="559"/>
    </location>
</feature>
<dbReference type="PANTHER" id="PTHR21666">
    <property type="entry name" value="PEPTIDASE-RELATED"/>
    <property type="match status" value="1"/>
</dbReference>
<dbReference type="FunFam" id="2.70.70.10:FF:000002">
    <property type="entry name" value="Murein DD-endopeptidase MepM"/>
    <property type="match status" value="1"/>
</dbReference>
<dbReference type="STRING" id="404433.BTW07_11825"/>
<dbReference type="EMBL" id="MSDO01000017">
    <property type="protein sequence ID" value="OLO03963.1"/>
    <property type="molecule type" value="Genomic_DNA"/>
</dbReference>
<dbReference type="GO" id="GO:0046872">
    <property type="term" value="F:metal ion binding"/>
    <property type="evidence" value="ECO:0007669"/>
    <property type="project" value="UniProtKB-KW"/>
</dbReference>
<sequence>MLRIFHSLPRTHKVLLLPVATMVTVLGTQKIIGVFGDTESAQNQIPVATTTTISQSIVNSAASDEPASTTFSFGDLAKDIPLAQLKPLEVMRLDLIPEAQADEGSSASMPNQAVSPIVKPAITPGVKQLARQLPAEDIQSATDEDDDSIGGTSYEDWSFDNSLDPSGDTELGDEIASRETYVPEWQSYTIQNGDSFALTAERTLGLAYSDVMQILNTVPDKKVLTRWRVGHSFDYKLDEHGQLLALRLMKDPREGYLIQRDDETADFAYSPIEKTGESSQRMFSGTVNGSFALSAQSTGLSNAEVSELTSVLSKKLDFRRDARAGDQFRVLVESDMIDGHSMDSKVLAAEYEGQRMNLTVLRNDADDHFYTPDGNSLDPAFDRYPFQGHYRISSPFNLRRHHPVTGRISPHKGTDFAMRSGTPIDAPADGVVERVVNHPIAGRYVVIRHNNGYVTRYLHLSKALVKPGEHVKMGEEIALSGSTGRVTGPHLHYEVMVNNHQVDAMRVKLPESQRLRGDALAAFKRQSENLLAKLDQNGDNEPAIAQVNVKKSSDTDDNT</sequence>
<keyword evidence="7" id="KW-0482">Metalloprotease</keyword>
<dbReference type="PANTHER" id="PTHR21666:SF292">
    <property type="entry name" value="MUREIN DD-ENDOPEPTIDASE MEPM"/>
    <property type="match status" value="1"/>
</dbReference>